<dbReference type="PROSITE" id="PS51462">
    <property type="entry name" value="NUDIX"/>
    <property type="match status" value="1"/>
</dbReference>
<accession>A0A0R1R9T2</accession>
<comment type="cofactor">
    <cofactor evidence="1">
        <name>Mg(2+)</name>
        <dbReference type="ChEBI" id="CHEBI:18420"/>
    </cofactor>
</comment>
<evidence type="ECO:0000256" key="2">
    <source>
        <dbReference type="ARBA" id="ARBA00022801"/>
    </source>
</evidence>
<dbReference type="RefSeq" id="WP_054715441.1">
    <property type="nucleotide sequence ID" value="NZ_AZEU01000009.1"/>
</dbReference>
<evidence type="ECO:0000313" key="4">
    <source>
        <dbReference type="EMBL" id="KRL53807.1"/>
    </source>
</evidence>
<name>A0A0R1R9T2_9LACO</name>
<dbReference type="GO" id="GO:0016787">
    <property type="term" value="F:hydrolase activity"/>
    <property type="evidence" value="ECO:0007669"/>
    <property type="project" value="UniProtKB-KW"/>
</dbReference>
<dbReference type="Pfam" id="PF00293">
    <property type="entry name" value="NUDIX"/>
    <property type="match status" value="1"/>
</dbReference>
<dbReference type="CDD" id="cd03424">
    <property type="entry name" value="NUDIX_ADPRase_Nudt5_UGPPase_Nudt14"/>
    <property type="match status" value="1"/>
</dbReference>
<sequence length="177" mass="19171">MTPETLLSEETLFKGKVVTLGKQTVRLADGQKALREVVHTTGSAGILALDGDRALFVSQWRAPLKQVTVELLAGRIEVGEDPRDTAARELNEEAGLQAGRLTPLTQFYQAAGFSDALCHLFLAEDLTSVADKRPQDAGEFVDAQWLTLKEAQLLQAQGVICDAKTVLGLALWANRKG</sequence>
<feature type="domain" description="Nudix hydrolase" evidence="3">
    <location>
        <begin position="39"/>
        <end position="168"/>
    </location>
</feature>
<dbReference type="EMBL" id="AZEU01000009">
    <property type="protein sequence ID" value="KRL53807.1"/>
    <property type="molecule type" value="Genomic_DNA"/>
</dbReference>
<proteinExistence type="predicted"/>
<evidence type="ECO:0000256" key="1">
    <source>
        <dbReference type="ARBA" id="ARBA00001946"/>
    </source>
</evidence>
<dbReference type="GO" id="GO:0019693">
    <property type="term" value="P:ribose phosphate metabolic process"/>
    <property type="evidence" value="ECO:0007669"/>
    <property type="project" value="TreeGrafter"/>
</dbReference>
<dbReference type="Proteomes" id="UP000051790">
    <property type="component" value="Unassembled WGS sequence"/>
</dbReference>
<dbReference type="Gene3D" id="3.90.79.10">
    <property type="entry name" value="Nucleoside Triphosphate Pyrophosphohydrolase"/>
    <property type="match status" value="1"/>
</dbReference>
<reference evidence="4 5" key="1">
    <citation type="journal article" date="2015" name="Genome Announc.">
        <title>Expanding the biotechnology potential of lactobacilli through comparative genomics of 213 strains and associated genera.</title>
        <authorList>
            <person name="Sun Z."/>
            <person name="Harris H.M."/>
            <person name="McCann A."/>
            <person name="Guo C."/>
            <person name="Argimon S."/>
            <person name="Zhang W."/>
            <person name="Yang X."/>
            <person name="Jeffery I.B."/>
            <person name="Cooney J.C."/>
            <person name="Kagawa T.F."/>
            <person name="Liu W."/>
            <person name="Song Y."/>
            <person name="Salvetti E."/>
            <person name="Wrobel A."/>
            <person name="Rasinkangas P."/>
            <person name="Parkhill J."/>
            <person name="Rea M.C."/>
            <person name="O'Sullivan O."/>
            <person name="Ritari J."/>
            <person name="Douillard F.P."/>
            <person name="Paul Ross R."/>
            <person name="Yang R."/>
            <person name="Briner A.E."/>
            <person name="Felis G.E."/>
            <person name="de Vos W.M."/>
            <person name="Barrangou R."/>
            <person name="Klaenhammer T.R."/>
            <person name="Caufield P.W."/>
            <person name="Cui Y."/>
            <person name="Zhang H."/>
            <person name="O'Toole P.W."/>
        </authorList>
    </citation>
    <scope>NUCLEOTIDE SEQUENCE [LARGE SCALE GENOMIC DNA]</scope>
    <source>
        <strain evidence="4 5">DSM 13343</strain>
    </source>
</reference>
<evidence type="ECO:0000313" key="5">
    <source>
        <dbReference type="Proteomes" id="UP000051790"/>
    </source>
</evidence>
<evidence type="ECO:0000259" key="3">
    <source>
        <dbReference type="PROSITE" id="PS51462"/>
    </source>
</evidence>
<gene>
    <name evidence="4" type="ORF">FD01_GL000132</name>
</gene>
<dbReference type="PANTHER" id="PTHR11839:SF18">
    <property type="entry name" value="NUDIX HYDROLASE DOMAIN-CONTAINING PROTEIN"/>
    <property type="match status" value="1"/>
</dbReference>
<keyword evidence="2 4" id="KW-0378">Hydrolase</keyword>
<dbReference type="InterPro" id="IPR020084">
    <property type="entry name" value="NUDIX_hydrolase_CS"/>
</dbReference>
<dbReference type="SUPFAM" id="SSF55811">
    <property type="entry name" value="Nudix"/>
    <property type="match status" value="1"/>
</dbReference>
<dbReference type="InterPro" id="IPR000086">
    <property type="entry name" value="NUDIX_hydrolase_dom"/>
</dbReference>
<protein>
    <submittedName>
        <fullName evidence="4">NUDIX hydrolase</fullName>
    </submittedName>
</protein>
<dbReference type="PATRIC" id="fig|1423769.4.peg.147"/>
<dbReference type="GO" id="GO:0006753">
    <property type="term" value="P:nucleoside phosphate metabolic process"/>
    <property type="evidence" value="ECO:0007669"/>
    <property type="project" value="TreeGrafter"/>
</dbReference>
<dbReference type="GO" id="GO:0005829">
    <property type="term" value="C:cytosol"/>
    <property type="evidence" value="ECO:0007669"/>
    <property type="project" value="TreeGrafter"/>
</dbReference>
<keyword evidence="5" id="KW-1185">Reference proteome</keyword>
<dbReference type="PROSITE" id="PS00893">
    <property type="entry name" value="NUDIX_BOX"/>
    <property type="match status" value="1"/>
</dbReference>
<dbReference type="InterPro" id="IPR015797">
    <property type="entry name" value="NUDIX_hydrolase-like_dom_sf"/>
</dbReference>
<dbReference type="AlphaFoldDB" id="A0A0R1R9T2"/>
<dbReference type="PANTHER" id="PTHR11839">
    <property type="entry name" value="UDP/ADP-SUGAR PYROPHOSPHATASE"/>
    <property type="match status" value="1"/>
</dbReference>
<organism evidence="4 5">
    <name type="scientific">Lacticaseibacillus manihotivorans DSM 13343 = JCM 12514</name>
    <dbReference type="NCBI Taxonomy" id="1423769"/>
    <lineage>
        <taxon>Bacteria</taxon>
        <taxon>Bacillati</taxon>
        <taxon>Bacillota</taxon>
        <taxon>Bacilli</taxon>
        <taxon>Lactobacillales</taxon>
        <taxon>Lactobacillaceae</taxon>
        <taxon>Lacticaseibacillus</taxon>
    </lineage>
</organism>
<dbReference type="OrthoDB" id="9806150at2"/>
<comment type="caution">
    <text evidence="4">The sequence shown here is derived from an EMBL/GenBank/DDBJ whole genome shotgun (WGS) entry which is preliminary data.</text>
</comment>